<gene>
    <name evidence="1" type="ORF">DBRI00130_LOCUS44569</name>
</gene>
<dbReference type="AlphaFoldDB" id="A0A7S4WFF5"/>
<sequence length="139" mass="15637">MGLLGDLSKFHVCQTGQFDSTQARKLDSFSFHYSPRHHFFFFRTSKCILNLLENSATLRINMNIISGEIPSELGLLQNVDTINFRENNLCGTVPQEICDLKTSGFLEDLQADCRNSKVECDCCTKCVKQKTPFCGAETA</sequence>
<evidence type="ECO:0000313" key="1">
    <source>
        <dbReference type="EMBL" id="CAE4669998.1"/>
    </source>
</evidence>
<dbReference type="InterPro" id="IPR032675">
    <property type="entry name" value="LRR_dom_sf"/>
</dbReference>
<organism evidence="1">
    <name type="scientific">Ditylum brightwellii</name>
    <dbReference type="NCBI Taxonomy" id="49249"/>
    <lineage>
        <taxon>Eukaryota</taxon>
        <taxon>Sar</taxon>
        <taxon>Stramenopiles</taxon>
        <taxon>Ochrophyta</taxon>
        <taxon>Bacillariophyta</taxon>
        <taxon>Mediophyceae</taxon>
        <taxon>Lithodesmiophycidae</taxon>
        <taxon>Lithodesmiales</taxon>
        <taxon>Lithodesmiaceae</taxon>
        <taxon>Ditylum</taxon>
    </lineage>
</organism>
<dbReference type="Gene3D" id="3.80.10.10">
    <property type="entry name" value="Ribonuclease Inhibitor"/>
    <property type="match status" value="1"/>
</dbReference>
<dbReference type="SUPFAM" id="SSF52058">
    <property type="entry name" value="L domain-like"/>
    <property type="match status" value="1"/>
</dbReference>
<proteinExistence type="predicted"/>
<dbReference type="EMBL" id="HBNS01061790">
    <property type="protein sequence ID" value="CAE4669998.1"/>
    <property type="molecule type" value="Transcribed_RNA"/>
</dbReference>
<reference evidence="1" key="1">
    <citation type="submission" date="2021-01" db="EMBL/GenBank/DDBJ databases">
        <authorList>
            <person name="Corre E."/>
            <person name="Pelletier E."/>
            <person name="Niang G."/>
            <person name="Scheremetjew M."/>
            <person name="Finn R."/>
            <person name="Kale V."/>
            <person name="Holt S."/>
            <person name="Cochrane G."/>
            <person name="Meng A."/>
            <person name="Brown T."/>
            <person name="Cohen L."/>
        </authorList>
    </citation>
    <scope>NUCLEOTIDE SEQUENCE</scope>
    <source>
        <strain evidence="1">GSO104</strain>
    </source>
</reference>
<accession>A0A7S4WFF5</accession>
<name>A0A7S4WFF5_9STRA</name>
<protein>
    <submittedName>
        <fullName evidence="1">Uncharacterized protein</fullName>
    </submittedName>
</protein>